<dbReference type="eggNOG" id="COG0308">
    <property type="taxonomic scope" value="Bacteria"/>
</dbReference>
<proteinExistence type="predicted"/>
<protein>
    <submittedName>
        <fullName evidence="1">Uncharacterized protein</fullName>
    </submittedName>
</protein>
<gene>
    <name evidence="1" type="ORF">STRIC_1128</name>
</gene>
<evidence type="ECO:0000313" key="1">
    <source>
        <dbReference type="EMBL" id="EHI69498.1"/>
    </source>
</evidence>
<evidence type="ECO:0000313" key="2">
    <source>
        <dbReference type="Proteomes" id="UP000003330"/>
    </source>
</evidence>
<dbReference type="STRING" id="764299.STRIC_1128"/>
<reference evidence="1 2" key="1">
    <citation type="journal article" date="2014" name="Int. J. Syst. Evol. Microbiol.">
        <title>Phylogenomics and the dynamic genome evolution of the genus Streptococcus.</title>
        <authorList>
            <consortium name="The Broad Institute Genome Sequencing Platform"/>
            <person name="Richards V.P."/>
            <person name="Palmer S.R."/>
            <person name="Pavinski Bitar P.D."/>
            <person name="Qin X."/>
            <person name="Weinstock G.M."/>
            <person name="Highlander S.K."/>
            <person name="Town C.D."/>
            <person name="Burne R.A."/>
            <person name="Stanhope M.J."/>
        </authorList>
    </citation>
    <scope>NUCLEOTIDE SEQUENCE [LARGE SCALE GENOMIC DNA]</scope>
    <source>
        <strain evidence="1 2">707-05</strain>
    </source>
</reference>
<accession>G5K2W0</accession>
<keyword evidence="2" id="KW-1185">Reference proteome</keyword>
<comment type="caution">
    <text evidence="1">The sequence shown here is derived from an EMBL/GenBank/DDBJ whole genome shotgun (WGS) entry which is preliminary data.</text>
</comment>
<dbReference type="Proteomes" id="UP000003330">
    <property type="component" value="Unassembled WGS sequence"/>
</dbReference>
<sequence>MNALSESSGKDVAAFMDAWLEQPGYPVLSAKVENDQLILTQKQFFIGDASCQVKCNQFIDN</sequence>
<name>G5K2W0_9STRE</name>
<dbReference type="EMBL" id="AEUX02000006">
    <property type="protein sequence ID" value="EHI69498.1"/>
    <property type="molecule type" value="Genomic_DNA"/>
</dbReference>
<dbReference type="AlphaFoldDB" id="G5K2W0"/>
<organism evidence="1 2">
    <name type="scientific">Streptococcus ictaluri 707-05</name>
    <dbReference type="NCBI Taxonomy" id="764299"/>
    <lineage>
        <taxon>Bacteria</taxon>
        <taxon>Bacillati</taxon>
        <taxon>Bacillota</taxon>
        <taxon>Bacilli</taxon>
        <taxon>Lactobacillales</taxon>
        <taxon>Streptococcaceae</taxon>
        <taxon>Streptococcus</taxon>
    </lineage>
</organism>